<feature type="region of interest" description="Disordered" evidence="1">
    <location>
        <begin position="14"/>
        <end position="42"/>
    </location>
</feature>
<comment type="caution">
    <text evidence="4">The sequence shown here is derived from an EMBL/GenBank/DDBJ whole genome shotgun (WGS) entry which is preliminary data.</text>
</comment>
<accession>A0A8J5VKW0</accession>
<protein>
    <recommendedName>
        <fullName evidence="6">B30.2/SPRY domain-containing protein</fullName>
    </recommendedName>
</protein>
<dbReference type="EMBL" id="JAAALK010000283">
    <property type="protein sequence ID" value="KAG8071040.1"/>
    <property type="molecule type" value="Genomic_DNA"/>
</dbReference>
<dbReference type="SMART" id="SM00449">
    <property type="entry name" value="SPRY"/>
    <property type="match status" value="1"/>
</dbReference>
<name>A0A8J5VKW0_ZIZPA</name>
<dbReference type="Pfam" id="PF10607">
    <property type="entry name" value="CTLH"/>
    <property type="match status" value="1"/>
</dbReference>
<gene>
    <name evidence="4" type="ORF">GUJ93_ZPchr0006g44393</name>
</gene>
<dbReference type="FunFam" id="2.60.120.920:FF:000092">
    <property type="entry name" value="Ran-binding protein M homolog"/>
    <property type="match status" value="1"/>
</dbReference>
<dbReference type="SMART" id="SM00668">
    <property type="entry name" value="CTLH"/>
    <property type="match status" value="1"/>
</dbReference>
<sequence>MRLSLSLYAGTLPSPALPTRRQPLTLPSSTPQSSPTARNRSARSLPLAAAAAVGSSIRLWVSSRRSIPFSANRPAIFLSALGIAVSFPRFGEFVTRFCCRQGLGWRMVANQEAAAEPAPAAVVDPMRLASRWRSPAEWEAAAAQLEAEPEPSELNTTNSSGLFAVVSTDRMSVKYLGVNQHGHDVGVVQANLPAPTRRAVYYFEMSVKNAGQKGQTSIGFTTENFKMRRQPGWESNSCGYHGDDGYLYRGPGKGESFGPKFTSGDTIGAGINYFSQEFFFTKNGSLVGAVQKEIKGPLYPTIAVHSQDEEVTVNFGKEQFCFDIEGYVFEEKMKQQSVSDKLHLQPDISHWIVRSYLLHYGYQDTLNSFDMASETDPPSNHQNGYGEPPEMYGLSHRKLLRQLIMSGDIDSAFKRLGEWYPQVIKDETSVISFLLHSQRFVEFIRAEQLEDAVKYARSNLANFLTHKAFDGLLKESVALLAYEKPAESCIGYLLDCPQREFVADAVNAAVLSTNPNMKDPESCLYSCLEKLMRQLTVCSFERRTFNGDQGDAFLLHKEVQTCDRSKCS</sequence>
<dbReference type="AlphaFoldDB" id="A0A8J5VKW0"/>
<organism evidence="4 5">
    <name type="scientific">Zizania palustris</name>
    <name type="common">Northern wild rice</name>
    <dbReference type="NCBI Taxonomy" id="103762"/>
    <lineage>
        <taxon>Eukaryota</taxon>
        <taxon>Viridiplantae</taxon>
        <taxon>Streptophyta</taxon>
        <taxon>Embryophyta</taxon>
        <taxon>Tracheophyta</taxon>
        <taxon>Spermatophyta</taxon>
        <taxon>Magnoliopsida</taxon>
        <taxon>Liliopsida</taxon>
        <taxon>Poales</taxon>
        <taxon>Poaceae</taxon>
        <taxon>BOP clade</taxon>
        <taxon>Oryzoideae</taxon>
        <taxon>Oryzeae</taxon>
        <taxon>Zizaniinae</taxon>
        <taxon>Zizania</taxon>
    </lineage>
</organism>
<dbReference type="InterPro" id="IPR050618">
    <property type="entry name" value="Ubq-SigPath_Reg"/>
</dbReference>
<reference evidence="4" key="1">
    <citation type="journal article" date="2021" name="bioRxiv">
        <title>Whole Genome Assembly and Annotation of Northern Wild Rice, Zizania palustris L., Supports a Whole Genome Duplication in the Zizania Genus.</title>
        <authorList>
            <person name="Haas M."/>
            <person name="Kono T."/>
            <person name="Macchietto M."/>
            <person name="Millas R."/>
            <person name="McGilp L."/>
            <person name="Shao M."/>
            <person name="Duquette J."/>
            <person name="Hirsch C.N."/>
            <person name="Kimball J."/>
        </authorList>
    </citation>
    <scope>NUCLEOTIDE SEQUENCE</scope>
    <source>
        <tissue evidence="4">Fresh leaf tissue</tissue>
    </source>
</reference>
<keyword evidence="5" id="KW-1185">Reference proteome</keyword>
<dbReference type="CDD" id="cd12885">
    <property type="entry name" value="SPRY_RanBP_like"/>
    <property type="match status" value="1"/>
</dbReference>
<dbReference type="InterPro" id="IPR024964">
    <property type="entry name" value="CTLH/CRA"/>
</dbReference>
<feature type="domain" description="CTLH" evidence="3">
    <location>
        <begin position="396"/>
        <end position="451"/>
    </location>
</feature>
<reference evidence="4" key="2">
    <citation type="submission" date="2021-02" db="EMBL/GenBank/DDBJ databases">
        <authorList>
            <person name="Kimball J.A."/>
            <person name="Haas M.W."/>
            <person name="Macchietto M."/>
            <person name="Kono T."/>
            <person name="Duquette J."/>
            <person name="Shao M."/>
        </authorList>
    </citation>
    <scope>NUCLEOTIDE SEQUENCE</scope>
    <source>
        <tissue evidence="4">Fresh leaf tissue</tissue>
    </source>
</reference>
<dbReference type="OrthoDB" id="25503at2759"/>
<dbReference type="SMART" id="SM00757">
    <property type="entry name" value="CRA"/>
    <property type="match status" value="1"/>
</dbReference>
<dbReference type="InterPro" id="IPR003877">
    <property type="entry name" value="SPRY_dom"/>
</dbReference>
<dbReference type="InterPro" id="IPR006595">
    <property type="entry name" value="CTLH_C"/>
</dbReference>
<evidence type="ECO:0000259" key="2">
    <source>
        <dbReference type="PROSITE" id="PS50188"/>
    </source>
</evidence>
<dbReference type="InterPro" id="IPR013144">
    <property type="entry name" value="CRA_dom"/>
</dbReference>
<dbReference type="PROSITE" id="PS50897">
    <property type="entry name" value="CTLH"/>
    <property type="match status" value="1"/>
</dbReference>
<feature type="compositionally biased region" description="Low complexity" evidence="1">
    <location>
        <begin position="22"/>
        <end position="42"/>
    </location>
</feature>
<dbReference type="PROSITE" id="PS50188">
    <property type="entry name" value="B302_SPRY"/>
    <property type="match status" value="1"/>
</dbReference>
<dbReference type="InterPro" id="IPR001870">
    <property type="entry name" value="B30.2/SPRY"/>
</dbReference>
<evidence type="ECO:0000256" key="1">
    <source>
        <dbReference type="SAM" id="MobiDB-lite"/>
    </source>
</evidence>
<dbReference type="InterPro" id="IPR044736">
    <property type="entry name" value="Gid1/RanBPM/SPLA_SPRY"/>
</dbReference>
<evidence type="ECO:0000313" key="4">
    <source>
        <dbReference type="EMBL" id="KAG8071040.1"/>
    </source>
</evidence>
<evidence type="ECO:0000259" key="3">
    <source>
        <dbReference type="PROSITE" id="PS50897"/>
    </source>
</evidence>
<dbReference type="PANTHER" id="PTHR12864">
    <property type="entry name" value="RAN BINDING PROTEIN 9-RELATED"/>
    <property type="match status" value="1"/>
</dbReference>
<dbReference type="Proteomes" id="UP000729402">
    <property type="component" value="Unassembled WGS sequence"/>
</dbReference>
<feature type="domain" description="B30.2/SPRY" evidence="2">
    <location>
        <begin position="132"/>
        <end position="320"/>
    </location>
</feature>
<proteinExistence type="predicted"/>
<evidence type="ECO:0008006" key="6">
    <source>
        <dbReference type="Google" id="ProtNLM"/>
    </source>
</evidence>
<evidence type="ECO:0000313" key="5">
    <source>
        <dbReference type="Proteomes" id="UP000729402"/>
    </source>
</evidence>
<dbReference type="Pfam" id="PF00622">
    <property type="entry name" value="SPRY"/>
    <property type="match status" value="1"/>
</dbReference>